<dbReference type="GO" id="GO:0003700">
    <property type="term" value="F:DNA-binding transcription factor activity"/>
    <property type="evidence" value="ECO:0007669"/>
    <property type="project" value="TreeGrafter"/>
</dbReference>
<dbReference type="FunFam" id="3.30.160.60:FF:000446">
    <property type="entry name" value="Zinc finger protein"/>
    <property type="match status" value="1"/>
</dbReference>
<feature type="domain" description="C2H2-type" evidence="13">
    <location>
        <begin position="441"/>
        <end position="468"/>
    </location>
</feature>
<keyword evidence="6 12" id="KW-0863">Zinc-finger</keyword>
<feature type="domain" description="C2H2-type" evidence="13">
    <location>
        <begin position="301"/>
        <end position="328"/>
    </location>
</feature>
<reference evidence="14" key="1">
    <citation type="submission" date="2023-09" db="UniProtKB">
        <authorList>
            <consortium name="Ensembl"/>
        </authorList>
    </citation>
    <scope>IDENTIFICATION</scope>
</reference>
<evidence type="ECO:0000256" key="8">
    <source>
        <dbReference type="ARBA" id="ARBA00023015"/>
    </source>
</evidence>
<evidence type="ECO:0000313" key="14">
    <source>
        <dbReference type="Ensembl" id="ENSCCNP00000001501.1"/>
    </source>
</evidence>
<feature type="domain" description="C2H2-type" evidence="13">
    <location>
        <begin position="329"/>
        <end position="356"/>
    </location>
</feature>
<dbReference type="Pfam" id="PF00096">
    <property type="entry name" value="zf-C2H2"/>
    <property type="match status" value="7"/>
</dbReference>
<evidence type="ECO:0000256" key="7">
    <source>
        <dbReference type="ARBA" id="ARBA00022833"/>
    </source>
</evidence>
<feature type="domain" description="C2H2-type" evidence="13">
    <location>
        <begin position="246"/>
        <end position="274"/>
    </location>
</feature>
<evidence type="ECO:0000256" key="10">
    <source>
        <dbReference type="ARBA" id="ARBA00023163"/>
    </source>
</evidence>
<feature type="domain" description="C2H2-type" evidence="13">
    <location>
        <begin position="413"/>
        <end position="440"/>
    </location>
</feature>
<sequence>HHHTTVGCNLKLPTTWKENLLNHRARHLHTGQDILVLQTKGFWNFLSSIQDVGLSSLSPKELSFCQSWQQGAGRLTTCQDSMKNFLGKDFEFQSQGDSPCQIWAGFPIQISEDGNYILPHLGDHSSCITNQEYSSLRAQQAWRKTCLVESQSCQCKCHQLSMRNNVCSCNGVSWISHHSGNLGAHRSGNGYSFHDCQEDIMKELLLNQDSIRTGQKPCSRTEFRRPFTNDHSSEVHQQFCLAGKPHTCVECGKGFICSSNLNILQGKIHIREKPYKECGNGFNWNSKLKDHPRVHTGQKPYKCNMCGKGFSHRSVLNVHQRVHTGEKPYKCEKCDKGFSRSSYLQAHQRVHTGEKPYKCEECGKGFSRNSYLQGHQKVHTGEKPYKCEQCGKGFSRSSHLQGHQRVHTGEKPFKCEECGKGFSWSFNLQIHQRVHTGEKPYKCGECGKGFSKASTLLAHQRVHTGEKPYQCDECGKSFSQRSYLQTHRRVHIGGKPYKCEMCTKVISKCSLFHLKKSKSS</sequence>
<dbReference type="FunFam" id="3.30.160.60:FF:000663">
    <property type="entry name" value="Zinc finger protein 45"/>
    <property type="match status" value="1"/>
</dbReference>
<evidence type="ECO:0000256" key="5">
    <source>
        <dbReference type="ARBA" id="ARBA00022737"/>
    </source>
</evidence>
<feature type="domain" description="C2H2-type" evidence="13">
    <location>
        <begin position="385"/>
        <end position="412"/>
    </location>
</feature>
<keyword evidence="8" id="KW-0805">Transcription regulation</keyword>
<dbReference type="PANTHER" id="PTHR24390">
    <property type="entry name" value="ZINC FINGER PROTEIN"/>
    <property type="match status" value="1"/>
</dbReference>
<dbReference type="SUPFAM" id="SSF57667">
    <property type="entry name" value="beta-beta-alpha zinc fingers"/>
    <property type="match status" value="5"/>
</dbReference>
<dbReference type="GO" id="GO:0006357">
    <property type="term" value="P:regulation of transcription by RNA polymerase II"/>
    <property type="evidence" value="ECO:0007669"/>
    <property type="project" value="TreeGrafter"/>
</dbReference>
<evidence type="ECO:0000256" key="11">
    <source>
        <dbReference type="ARBA" id="ARBA00023242"/>
    </source>
</evidence>
<dbReference type="Gene3D" id="3.30.160.60">
    <property type="entry name" value="Classic Zinc Finger"/>
    <property type="match status" value="9"/>
</dbReference>
<evidence type="ECO:0000256" key="6">
    <source>
        <dbReference type="ARBA" id="ARBA00022771"/>
    </source>
</evidence>
<dbReference type="FunFam" id="3.30.160.60:FF:000274">
    <property type="entry name" value="zinc finger protein 16"/>
    <property type="match status" value="1"/>
</dbReference>
<proteinExistence type="inferred from homology"/>
<accession>A0A8C0VVN4</accession>
<evidence type="ECO:0000256" key="9">
    <source>
        <dbReference type="ARBA" id="ARBA00023125"/>
    </source>
</evidence>
<dbReference type="InterPro" id="IPR036236">
    <property type="entry name" value="Znf_C2H2_sf"/>
</dbReference>
<organism evidence="14">
    <name type="scientific">Castor canadensis</name>
    <name type="common">American beaver</name>
    <dbReference type="NCBI Taxonomy" id="51338"/>
    <lineage>
        <taxon>Eukaryota</taxon>
        <taxon>Metazoa</taxon>
        <taxon>Chordata</taxon>
        <taxon>Craniata</taxon>
        <taxon>Vertebrata</taxon>
        <taxon>Euteleostomi</taxon>
        <taxon>Mammalia</taxon>
        <taxon>Eutheria</taxon>
        <taxon>Euarchontoglires</taxon>
        <taxon>Glires</taxon>
        <taxon>Rodentia</taxon>
        <taxon>Castorimorpha</taxon>
        <taxon>Castoridae</taxon>
        <taxon>Castor</taxon>
    </lineage>
</organism>
<evidence type="ECO:0000259" key="13">
    <source>
        <dbReference type="PROSITE" id="PS50157"/>
    </source>
</evidence>
<feature type="domain" description="C2H2-type" evidence="13">
    <location>
        <begin position="276"/>
        <end position="300"/>
    </location>
</feature>
<gene>
    <name evidence="14" type="primary">LOC109692411</name>
</gene>
<dbReference type="Ensembl" id="ENSCCNT00000002026.1">
    <property type="protein sequence ID" value="ENSCCNP00000001501.1"/>
    <property type="gene ID" value="ENSCCNG00000001330.1"/>
</dbReference>
<dbReference type="FunFam" id="3.30.160.60:FF:002357">
    <property type="entry name" value="Zinc finger protein 782"/>
    <property type="match status" value="3"/>
</dbReference>
<keyword evidence="10" id="KW-0804">Transcription</keyword>
<dbReference type="GO" id="GO:0005634">
    <property type="term" value="C:nucleus"/>
    <property type="evidence" value="ECO:0007669"/>
    <property type="project" value="UniProtKB-SubCell"/>
</dbReference>
<keyword evidence="4" id="KW-0479">Metal-binding</keyword>
<dbReference type="GO" id="GO:0000978">
    <property type="term" value="F:RNA polymerase II cis-regulatory region sequence-specific DNA binding"/>
    <property type="evidence" value="ECO:0007669"/>
    <property type="project" value="TreeGrafter"/>
</dbReference>
<dbReference type="PROSITE" id="PS00028">
    <property type="entry name" value="ZINC_FINGER_C2H2_1"/>
    <property type="match status" value="7"/>
</dbReference>
<protein>
    <recommendedName>
        <fullName evidence="13">C2H2-type domain-containing protein</fullName>
    </recommendedName>
</protein>
<keyword evidence="7" id="KW-0862">Zinc</keyword>
<dbReference type="AlphaFoldDB" id="A0A8C0VVN4"/>
<evidence type="ECO:0000256" key="1">
    <source>
        <dbReference type="ARBA" id="ARBA00003767"/>
    </source>
</evidence>
<evidence type="ECO:0000256" key="2">
    <source>
        <dbReference type="ARBA" id="ARBA00004123"/>
    </source>
</evidence>
<dbReference type="PROSITE" id="PS50157">
    <property type="entry name" value="ZINC_FINGER_C2H2_2"/>
    <property type="match status" value="9"/>
</dbReference>
<keyword evidence="11" id="KW-0539">Nucleus</keyword>
<dbReference type="FunFam" id="3.30.160.60:FF:002090">
    <property type="entry name" value="Zinc finger protein 473"/>
    <property type="match status" value="2"/>
</dbReference>
<dbReference type="InterPro" id="IPR013087">
    <property type="entry name" value="Znf_C2H2_type"/>
</dbReference>
<comment type="similarity">
    <text evidence="3">Belongs to the krueppel C2H2-type zinc-finger protein family.</text>
</comment>
<dbReference type="PANTHER" id="PTHR24390:SF88">
    <property type="entry name" value="ZINC FINGER PROTEIN 285"/>
    <property type="match status" value="1"/>
</dbReference>
<comment type="function">
    <text evidence="1">May be involved in transcriptional regulation.</text>
</comment>
<dbReference type="SMART" id="SM00355">
    <property type="entry name" value="ZnF_C2H2"/>
    <property type="match status" value="9"/>
</dbReference>
<feature type="domain" description="C2H2-type" evidence="13">
    <location>
        <begin position="469"/>
        <end position="496"/>
    </location>
</feature>
<comment type="subcellular location">
    <subcellularLocation>
        <location evidence="2">Nucleus</location>
    </subcellularLocation>
</comment>
<dbReference type="GO" id="GO:0008270">
    <property type="term" value="F:zinc ion binding"/>
    <property type="evidence" value="ECO:0007669"/>
    <property type="project" value="UniProtKB-KW"/>
</dbReference>
<keyword evidence="9" id="KW-0238">DNA-binding</keyword>
<keyword evidence="5" id="KW-0677">Repeat</keyword>
<name>A0A8C0VVN4_CASCN</name>
<evidence type="ECO:0000256" key="4">
    <source>
        <dbReference type="ARBA" id="ARBA00022723"/>
    </source>
</evidence>
<feature type="domain" description="C2H2-type" evidence="13">
    <location>
        <begin position="357"/>
        <end position="384"/>
    </location>
</feature>
<evidence type="ECO:0000256" key="3">
    <source>
        <dbReference type="ARBA" id="ARBA00006991"/>
    </source>
</evidence>
<evidence type="ECO:0000256" key="12">
    <source>
        <dbReference type="PROSITE-ProRule" id="PRU00042"/>
    </source>
</evidence>